<feature type="compositionally biased region" description="Acidic residues" evidence="1">
    <location>
        <begin position="100"/>
        <end position="120"/>
    </location>
</feature>
<feature type="region of interest" description="Disordered" evidence="1">
    <location>
        <begin position="98"/>
        <end position="120"/>
    </location>
</feature>
<dbReference type="Proteomes" id="UP001163152">
    <property type="component" value="Chromosome"/>
</dbReference>
<accession>A0A9E8Z9Y0</accession>
<proteinExistence type="predicted"/>
<dbReference type="KEGG" id="tsin:OXH18_17495"/>
<gene>
    <name evidence="2" type="ORF">OXH18_17495</name>
</gene>
<protein>
    <submittedName>
        <fullName evidence="2">Uncharacterized protein</fullName>
    </submittedName>
</protein>
<name>A0A9E8Z9Y0_9CYAN</name>
<dbReference type="EMBL" id="CP113797">
    <property type="protein sequence ID" value="WAL58957.1"/>
    <property type="molecule type" value="Genomic_DNA"/>
</dbReference>
<dbReference type="RefSeq" id="WP_268608422.1">
    <property type="nucleotide sequence ID" value="NZ_CP113797.1"/>
</dbReference>
<evidence type="ECO:0000256" key="1">
    <source>
        <dbReference type="SAM" id="MobiDB-lite"/>
    </source>
</evidence>
<reference evidence="2" key="1">
    <citation type="submission" date="2022-12" db="EMBL/GenBank/DDBJ databases">
        <title>Polyphasic identification of a Novel Hot-Spring Cyanobacterium Ocullathermofonsia sinensis gen nov. sp. nov. and Genomic Insights on its Adaptations to the Thermal Habitat.</title>
        <authorList>
            <person name="Daroch M."/>
            <person name="Tang J."/>
            <person name="Jiang Y."/>
        </authorList>
    </citation>
    <scope>NUCLEOTIDE SEQUENCE</scope>
    <source>
        <strain evidence="2">PKUAC-SCTA174</strain>
    </source>
</reference>
<sequence length="120" mass="13863">MKAKIENDVLFLHKDDVPHYKKKGSVVRNSYFWALRSIAGRANVGQDWEFESEVWLALRRVLLSFSDSGYLRLSETTLEFPIDQGEIPAVFRLIATWQSEEPDPDTEEETAPDTDEEWAS</sequence>
<evidence type="ECO:0000313" key="2">
    <source>
        <dbReference type="EMBL" id="WAL58957.1"/>
    </source>
</evidence>
<keyword evidence="3" id="KW-1185">Reference proteome</keyword>
<dbReference type="AlphaFoldDB" id="A0A9E8Z9Y0"/>
<evidence type="ECO:0000313" key="3">
    <source>
        <dbReference type="Proteomes" id="UP001163152"/>
    </source>
</evidence>
<organism evidence="2 3">
    <name type="scientific">Thermocoleostomius sinensis A174</name>
    <dbReference type="NCBI Taxonomy" id="2016057"/>
    <lineage>
        <taxon>Bacteria</taxon>
        <taxon>Bacillati</taxon>
        <taxon>Cyanobacteriota</taxon>
        <taxon>Cyanophyceae</taxon>
        <taxon>Oculatellales</taxon>
        <taxon>Oculatellaceae</taxon>
        <taxon>Thermocoleostomius</taxon>
    </lineage>
</organism>